<comment type="catalytic activity">
    <reaction evidence="5">
        <text>GMP + ATP = GDP + ADP</text>
        <dbReference type="Rhea" id="RHEA:20780"/>
        <dbReference type="ChEBI" id="CHEBI:30616"/>
        <dbReference type="ChEBI" id="CHEBI:58115"/>
        <dbReference type="ChEBI" id="CHEBI:58189"/>
        <dbReference type="ChEBI" id="CHEBI:456216"/>
        <dbReference type="EC" id="2.7.4.8"/>
    </reaction>
</comment>
<organism evidence="7 8">
    <name type="scientific">Paenibacillus oryzisoli</name>
    <dbReference type="NCBI Taxonomy" id="1850517"/>
    <lineage>
        <taxon>Bacteria</taxon>
        <taxon>Bacillati</taxon>
        <taxon>Bacillota</taxon>
        <taxon>Bacilli</taxon>
        <taxon>Bacillales</taxon>
        <taxon>Paenibacillaceae</taxon>
        <taxon>Paenibacillus</taxon>
    </lineage>
</organism>
<dbReference type="SMART" id="SM00072">
    <property type="entry name" value="GuKc"/>
    <property type="match status" value="1"/>
</dbReference>
<dbReference type="PANTHER" id="PTHR23117">
    <property type="entry name" value="GUANYLATE KINASE-RELATED"/>
    <property type="match status" value="1"/>
</dbReference>
<dbReference type="PANTHER" id="PTHR23117:SF13">
    <property type="entry name" value="GUANYLATE KINASE"/>
    <property type="match status" value="1"/>
</dbReference>
<dbReference type="InterPro" id="IPR008144">
    <property type="entry name" value="Guanylate_kin-like_dom"/>
</dbReference>
<dbReference type="STRING" id="1850517.A8708_01905"/>
<dbReference type="GO" id="GO:0005829">
    <property type="term" value="C:cytosol"/>
    <property type="evidence" value="ECO:0007669"/>
    <property type="project" value="TreeGrafter"/>
</dbReference>
<feature type="domain" description="Guanylate kinase-like" evidence="6">
    <location>
        <begin position="4"/>
        <end position="180"/>
    </location>
</feature>
<keyword evidence="8" id="KW-1185">Reference proteome</keyword>
<comment type="function">
    <text evidence="1">Essential for recycling GMP and indirectly, cGMP.</text>
</comment>
<evidence type="ECO:0000256" key="2">
    <source>
        <dbReference type="ARBA" id="ARBA00005790"/>
    </source>
</evidence>
<dbReference type="AlphaFoldDB" id="A0A198A773"/>
<proteinExistence type="inferred from homology"/>
<evidence type="ECO:0000259" key="6">
    <source>
        <dbReference type="PROSITE" id="PS50052"/>
    </source>
</evidence>
<dbReference type="SUPFAM" id="SSF52540">
    <property type="entry name" value="P-loop containing nucleoside triphosphate hydrolases"/>
    <property type="match status" value="1"/>
</dbReference>
<protein>
    <recommendedName>
        <fullName evidence="6">Guanylate kinase-like domain-containing protein</fullName>
    </recommendedName>
</protein>
<evidence type="ECO:0000256" key="5">
    <source>
        <dbReference type="ARBA" id="ARBA00048594"/>
    </source>
</evidence>
<dbReference type="Pfam" id="PF00625">
    <property type="entry name" value="Guanylate_kin"/>
    <property type="match status" value="1"/>
</dbReference>
<evidence type="ECO:0000256" key="1">
    <source>
        <dbReference type="ARBA" id="ARBA00003531"/>
    </source>
</evidence>
<dbReference type="RefSeq" id="WP_068666224.1">
    <property type="nucleotide sequence ID" value="NZ_LYPB01000073.1"/>
</dbReference>
<keyword evidence="4" id="KW-0418">Kinase</keyword>
<evidence type="ECO:0000256" key="4">
    <source>
        <dbReference type="ARBA" id="ARBA00022777"/>
    </source>
</evidence>
<keyword evidence="3" id="KW-0808">Transferase</keyword>
<dbReference type="Gene3D" id="3.40.50.300">
    <property type="entry name" value="P-loop containing nucleotide triphosphate hydrolases"/>
    <property type="match status" value="1"/>
</dbReference>
<dbReference type="EMBL" id="LYPB01000073">
    <property type="protein sequence ID" value="OAS17002.1"/>
    <property type="molecule type" value="Genomic_DNA"/>
</dbReference>
<dbReference type="Proteomes" id="UP000078454">
    <property type="component" value="Unassembled WGS sequence"/>
</dbReference>
<comment type="similarity">
    <text evidence="2">Belongs to the guanylate kinase family.</text>
</comment>
<dbReference type="InterPro" id="IPR008145">
    <property type="entry name" value="GK/Ca_channel_bsu"/>
</dbReference>
<evidence type="ECO:0000313" key="8">
    <source>
        <dbReference type="Proteomes" id="UP000078454"/>
    </source>
</evidence>
<comment type="caution">
    <text evidence="7">The sequence shown here is derived from an EMBL/GenBank/DDBJ whole genome shotgun (WGS) entry which is preliminary data.</text>
</comment>
<gene>
    <name evidence="7" type="ORF">A8708_01905</name>
</gene>
<sequence length="187" mass="21822">MTKPDIFVFTGTAGSGRKTMAHRLGIEINLMHVVSCTTRLPRGKERLDLDYHYISRDEFEEMQRNGNFVQSVEIDNEKYGVRTRDLENALLSGKAVYLILNREGASVIKQLYGDRVIRLFLYVDKPTVKERLESKGTEPEVIDHILNHYTEEVGYRKLCEHIFQNLDITETRNQIKEVIRTYRPEIC</sequence>
<dbReference type="InterPro" id="IPR027417">
    <property type="entry name" value="P-loop_NTPase"/>
</dbReference>
<name>A0A198A773_9BACL</name>
<evidence type="ECO:0000313" key="7">
    <source>
        <dbReference type="EMBL" id="OAS17002.1"/>
    </source>
</evidence>
<dbReference type="PROSITE" id="PS50052">
    <property type="entry name" value="GUANYLATE_KINASE_2"/>
    <property type="match status" value="1"/>
</dbReference>
<dbReference type="GO" id="GO:0004385">
    <property type="term" value="F:GMP kinase activity"/>
    <property type="evidence" value="ECO:0007669"/>
    <property type="project" value="UniProtKB-EC"/>
</dbReference>
<reference evidence="7 8" key="1">
    <citation type="submission" date="2016-05" db="EMBL/GenBank/DDBJ databases">
        <title>Paenibacillus sp. 1ZS3-15 nov., isolated from the rhizosphere soil.</title>
        <authorList>
            <person name="Zhang X.X."/>
            <person name="Zhang J."/>
        </authorList>
    </citation>
    <scope>NUCLEOTIDE SEQUENCE [LARGE SCALE GENOMIC DNA]</scope>
    <source>
        <strain evidence="7 8">1ZS3-15</strain>
    </source>
</reference>
<evidence type="ECO:0000256" key="3">
    <source>
        <dbReference type="ARBA" id="ARBA00022679"/>
    </source>
</evidence>
<accession>A0A198A773</accession>